<reference evidence="1" key="1">
    <citation type="journal article" date="2014" name="BMC Genomics">
        <title>Characterizing the developmental transcriptome of the oriental fruit fly, Bactrocera dorsalis (Diptera: Tephritidae) through comparative genomic analysis with Drosophila melanogaster utilizing modENCODE datasets.</title>
        <authorList>
            <person name="Geib S.M."/>
            <person name="Calla B."/>
            <person name="Hall B."/>
            <person name="Hou S."/>
            <person name="Manoukis N.C."/>
        </authorList>
    </citation>
    <scope>NUCLEOTIDE SEQUENCE</scope>
    <source>
        <strain evidence="1">Punador</strain>
    </source>
</reference>
<dbReference type="OrthoDB" id="8068183at2759"/>
<evidence type="ECO:0000313" key="1">
    <source>
        <dbReference type="EMBL" id="JAC51820.1"/>
    </source>
</evidence>
<proteinExistence type="predicted"/>
<protein>
    <submittedName>
        <fullName evidence="1">Uncharacterized protein</fullName>
    </submittedName>
</protein>
<feature type="non-terminal residue" evidence="1">
    <location>
        <position position="1"/>
    </location>
</feature>
<dbReference type="EMBL" id="GAKP01007132">
    <property type="protein sequence ID" value="JAC51820.1"/>
    <property type="molecule type" value="Transcribed_RNA"/>
</dbReference>
<sequence>LECVLARQNSNTKQITFWPLEQAANKIKINTVKMKLIILAFAIIGCAAAQFDSATQGPNPQDIATPEPEYIDIDEPLPAPAAAPIARSSFIPAPRPVAQPIPIAAPSFVRAPTQAIPIAAPSFVRAPTQAYLPPGSSHAQGGHVFSPQGGYQYRQVRRRLVYRRRY</sequence>
<accession>A0A034WCG8</accession>
<dbReference type="AlphaFoldDB" id="A0A034WCG8"/>
<organism evidence="1">
    <name type="scientific">Bactrocera dorsalis</name>
    <name type="common">Oriental fruit fly</name>
    <name type="synonym">Dacus dorsalis</name>
    <dbReference type="NCBI Taxonomy" id="27457"/>
    <lineage>
        <taxon>Eukaryota</taxon>
        <taxon>Metazoa</taxon>
        <taxon>Ecdysozoa</taxon>
        <taxon>Arthropoda</taxon>
        <taxon>Hexapoda</taxon>
        <taxon>Insecta</taxon>
        <taxon>Pterygota</taxon>
        <taxon>Neoptera</taxon>
        <taxon>Endopterygota</taxon>
        <taxon>Diptera</taxon>
        <taxon>Brachycera</taxon>
        <taxon>Muscomorpha</taxon>
        <taxon>Tephritoidea</taxon>
        <taxon>Tephritidae</taxon>
        <taxon>Bactrocera</taxon>
        <taxon>Bactrocera</taxon>
    </lineage>
</organism>
<name>A0A034WCG8_BACDO</name>